<evidence type="ECO:0000259" key="7">
    <source>
        <dbReference type="Pfam" id="PF05065"/>
    </source>
</evidence>
<comment type="caution">
    <text evidence="8">The sequence shown here is derived from an EMBL/GenBank/DDBJ whole genome shotgun (WGS) entry which is preliminary data.</text>
</comment>
<dbReference type="NCBIfam" id="TIGR01543">
    <property type="entry name" value="proheadase_HK97"/>
    <property type="match status" value="1"/>
</dbReference>
<dbReference type="Pfam" id="PF05065">
    <property type="entry name" value="Phage_capsid"/>
    <property type="match status" value="1"/>
</dbReference>
<sequence>MHRKTVPIAGIKTAGLDDGEFEGWASTFGNADHHNDRVMPGAFAKSIASGQTVPLLWMHKSDDPRAFVGDVVEAVETPEGLKIRGRFDLDTEFGAAAYKQVRARRIGSLSIGYAIRHATKGADGVNELTDLDLVEVSIVARGANDRALITAAKSAGRPTAPIRSALAKDAATRYLKEHDMTTNARIETLTKDRESQLELIKQILDTADELQRDLTADETERVDAATKEAKSLDESIAAAKSDAALVAQAKSLVADIGGLPGTQAGSVESSEGKRLSFKGMGAAVATKMLGENGTKALAPSGATVVGQEFEADPIALGRVATGLLDVLPVKQHSSPEYAFMRQGTRTNNAAVVAEGAVKPTSPLGVTRVEQSLAVVAHLSEGVPRYWLIDSESLQDFVNNELQYGLGLAVEAKVIADINAASGIQTQAFSTSALQTIRKSLTKLEVAGLEPGAIVLNPVDFEGLELSLASTNAIEHMSLPYDAATRRLFGVPIATTISEAAGTSHVLAKDAVVLDTDTQGVGVQWSENSNAEDFSRNLIRARSEGRFGTSVRSLLGVVVADLTA</sequence>
<reference evidence="8" key="1">
    <citation type="submission" date="2023-07" db="EMBL/GenBank/DDBJ databases">
        <title>Mycolicibacterium sp. nov., a novel bacterial species.</title>
        <authorList>
            <person name="Cao Y."/>
        </authorList>
    </citation>
    <scope>NUCLEOTIDE SEQUENCE</scope>
    <source>
        <strain evidence="8">KC 300</strain>
    </source>
</reference>
<dbReference type="NCBIfam" id="TIGR01554">
    <property type="entry name" value="major_cap_HK97"/>
    <property type="match status" value="1"/>
</dbReference>
<dbReference type="Gene3D" id="3.30.2400.10">
    <property type="entry name" value="Major capsid protein gp5"/>
    <property type="match status" value="1"/>
</dbReference>
<dbReference type="InterPro" id="IPR024455">
    <property type="entry name" value="Phage_capsid"/>
</dbReference>
<comment type="subcellular location">
    <subcellularLocation>
        <location evidence="1">Virion</location>
    </subcellularLocation>
</comment>
<dbReference type="Pfam" id="PF04586">
    <property type="entry name" value="Peptidase_S78"/>
    <property type="match status" value="1"/>
</dbReference>
<dbReference type="RefSeq" id="WP_302913860.1">
    <property type="nucleotide sequence ID" value="NZ_JAUMSQ010000050.1"/>
</dbReference>
<dbReference type="SUPFAM" id="SSF56563">
    <property type="entry name" value="Major capsid protein gp5"/>
    <property type="match status" value="1"/>
</dbReference>
<feature type="coiled-coil region" evidence="5">
    <location>
        <begin position="193"/>
        <end position="242"/>
    </location>
</feature>
<keyword evidence="3 8" id="KW-0645">Protease</keyword>
<evidence type="ECO:0000256" key="3">
    <source>
        <dbReference type="ARBA" id="ARBA00022670"/>
    </source>
</evidence>
<keyword evidence="9" id="KW-1185">Reference proteome</keyword>
<gene>
    <name evidence="8" type="ORF">Q2100_09640</name>
</gene>
<evidence type="ECO:0000313" key="8">
    <source>
        <dbReference type="EMBL" id="MDO3636006.1"/>
    </source>
</evidence>
<organism evidence="8 9">
    <name type="scientific">Mycolicibacterium arseniciresistens</name>
    <dbReference type="NCBI Taxonomy" id="3062257"/>
    <lineage>
        <taxon>Bacteria</taxon>
        <taxon>Bacillati</taxon>
        <taxon>Actinomycetota</taxon>
        <taxon>Actinomycetes</taxon>
        <taxon>Mycobacteriales</taxon>
        <taxon>Mycobacteriaceae</taxon>
        <taxon>Mycolicibacterium</taxon>
    </lineage>
</organism>
<feature type="domain" description="Phage capsid-like C-terminal" evidence="7">
    <location>
        <begin position="301"/>
        <end position="551"/>
    </location>
</feature>
<dbReference type="EMBL" id="JAUMSQ010000050">
    <property type="protein sequence ID" value="MDO3636006.1"/>
    <property type="molecule type" value="Genomic_DNA"/>
</dbReference>
<evidence type="ECO:0000256" key="5">
    <source>
        <dbReference type="SAM" id="Coils"/>
    </source>
</evidence>
<evidence type="ECO:0000256" key="4">
    <source>
        <dbReference type="ARBA" id="ARBA00022801"/>
    </source>
</evidence>
<accession>A0ABT8UDZ0</accession>
<evidence type="ECO:0000259" key="6">
    <source>
        <dbReference type="Pfam" id="PF04586"/>
    </source>
</evidence>
<dbReference type="InterPro" id="IPR054612">
    <property type="entry name" value="Phage_capsid-like_C"/>
</dbReference>
<dbReference type="InterPro" id="IPR054613">
    <property type="entry name" value="Peptidase_S78_dom"/>
</dbReference>
<protein>
    <submittedName>
        <fullName evidence="8">HK97 family phage prohead protease</fullName>
    </submittedName>
</protein>
<keyword evidence="5" id="KW-0175">Coiled coil</keyword>
<proteinExistence type="predicted"/>
<dbReference type="Gene3D" id="3.30.2320.10">
    <property type="entry name" value="hypothetical protein PF0899 domain"/>
    <property type="match status" value="1"/>
</dbReference>
<evidence type="ECO:0000313" key="9">
    <source>
        <dbReference type="Proteomes" id="UP001168823"/>
    </source>
</evidence>
<dbReference type="GO" id="GO:0008233">
    <property type="term" value="F:peptidase activity"/>
    <property type="evidence" value="ECO:0007669"/>
    <property type="project" value="UniProtKB-KW"/>
</dbReference>
<evidence type="ECO:0000256" key="1">
    <source>
        <dbReference type="ARBA" id="ARBA00004328"/>
    </source>
</evidence>
<keyword evidence="2" id="KW-1188">Viral release from host cell</keyword>
<dbReference type="GO" id="GO:0006508">
    <property type="term" value="P:proteolysis"/>
    <property type="evidence" value="ECO:0007669"/>
    <property type="project" value="UniProtKB-KW"/>
</dbReference>
<dbReference type="Proteomes" id="UP001168823">
    <property type="component" value="Unassembled WGS sequence"/>
</dbReference>
<name>A0ABT8UDZ0_9MYCO</name>
<evidence type="ECO:0000256" key="2">
    <source>
        <dbReference type="ARBA" id="ARBA00022612"/>
    </source>
</evidence>
<dbReference type="InterPro" id="IPR006433">
    <property type="entry name" value="Prohead_protease"/>
</dbReference>
<keyword evidence="4" id="KW-0378">Hydrolase</keyword>
<feature type="domain" description="Prohead serine protease" evidence="6">
    <location>
        <begin position="18"/>
        <end position="154"/>
    </location>
</feature>